<dbReference type="EMBL" id="LNQE01001496">
    <property type="protein sequence ID" value="KUG16466.1"/>
    <property type="molecule type" value="Genomic_DNA"/>
</dbReference>
<comment type="caution">
    <text evidence="1">The sequence shown here is derived from an EMBL/GenBank/DDBJ whole genome shotgun (WGS) entry which is preliminary data.</text>
</comment>
<name>A0A0W8F7B8_9ZZZZ</name>
<dbReference type="SUPFAM" id="SSF63446">
    <property type="entry name" value="Type I dockerin domain"/>
    <property type="match status" value="1"/>
</dbReference>
<dbReference type="Gene3D" id="1.10.1330.10">
    <property type="entry name" value="Dockerin domain"/>
    <property type="match status" value="1"/>
</dbReference>
<dbReference type="PROSITE" id="PS00018">
    <property type="entry name" value="EF_HAND_1"/>
    <property type="match status" value="1"/>
</dbReference>
<dbReference type="AlphaFoldDB" id="A0A0W8F7B8"/>
<gene>
    <name evidence="1" type="ORF">ASZ90_013862</name>
</gene>
<reference evidence="1" key="1">
    <citation type="journal article" date="2015" name="Proc. Natl. Acad. Sci. U.S.A.">
        <title>Networks of energetic and metabolic interactions define dynamics in microbial communities.</title>
        <authorList>
            <person name="Embree M."/>
            <person name="Liu J.K."/>
            <person name="Al-Bassam M.M."/>
            <person name="Zengler K."/>
        </authorList>
    </citation>
    <scope>NUCLEOTIDE SEQUENCE</scope>
</reference>
<dbReference type="GO" id="GO:0000272">
    <property type="term" value="P:polysaccharide catabolic process"/>
    <property type="evidence" value="ECO:0007669"/>
    <property type="project" value="InterPro"/>
</dbReference>
<organism evidence="1">
    <name type="scientific">hydrocarbon metagenome</name>
    <dbReference type="NCBI Taxonomy" id="938273"/>
    <lineage>
        <taxon>unclassified sequences</taxon>
        <taxon>metagenomes</taxon>
        <taxon>ecological metagenomes</taxon>
    </lineage>
</organism>
<accession>A0A0W8F7B8</accession>
<proteinExistence type="predicted"/>
<evidence type="ECO:0000313" key="1">
    <source>
        <dbReference type="EMBL" id="KUG16466.1"/>
    </source>
</evidence>
<dbReference type="InterPro" id="IPR018247">
    <property type="entry name" value="EF_Hand_1_Ca_BS"/>
</dbReference>
<dbReference type="InterPro" id="IPR036439">
    <property type="entry name" value="Dockerin_dom_sf"/>
</dbReference>
<protein>
    <submittedName>
        <fullName evidence="1">Putative periplasmic substrate-binding transport protein</fullName>
    </submittedName>
</protein>
<sequence length="81" mass="8814">MNKAIYALISIGLLLILSATAQEFTLDIFGNANGDELIDEEDRNYVQGILDGKNKETALSDANQDGKVDEEDLDQITLVIG</sequence>